<dbReference type="InterPro" id="IPR001036">
    <property type="entry name" value="Acrflvin-R"/>
</dbReference>
<dbReference type="SUPFAM" id="SSF82693">
    <property type="entry name" value="Multidrug efflux transporter AcrB pore domain, PN1, PN2, PC1 and PC2 subdomains"/>
    <property type="match status" value="3"/>
</dbReference>
<evidence type="ECO:0000256" key="5">
    <source>
        <dbReference type="ARBA" id="ARBA00022692"/>
    </source>
</evidence>
<dbReference type="Proteomes" id="UP000183200">
    <property type="component" value="Unassembled WGS sequence"/>
</dbReference>
<dbReference type="PANTHER" id="PTHR32063">
    <property type="match status" value="1"/>
</dbReference>
<feature type="transmembrane region" description="Helical" evidence="8">
    <location>
        <begin position="888"/>
        <end position="905"/>
    </location>
</feature>
<dbReference type="GO" id="GO:0005886">
    <property type="term" value="C:plasma membrane"/>
    <property type="evidence" value="ECO:0007669"/>
    <property type="project" value="UniProtKB-SubCell"/>
</dbReference>
<dbReference type="Gene3D" id="1.20.1640.10">
    <property type="entry name" value="Multidrug efflux transporter AcrB transmembrane domain"/>
    <property type="match status" value="2"/>
</dbReference>
<feature type="transmembrane region" description="Helical" evidence="8">
    <location>
        <begin position="917"/>
        <end position="941"/>
    </location>
</feature>
<name>A0A1G9J6T5_9SPHI</name>
<feature type="transmembrane region" description="Helical" evidence="8">
    <location>
        <begin position="363"/>
        <end position="383"/>
    </location>
</feature>
<dbReference type="RefSeq" id="WP_074604041.1">
    <property type="nucleotide sequence ID" value="NZ_FNGY01000001.1"/>
</dbReference>
<evidence type="ECO:0000256" key="7">
    <source>
        <dbReference type="ARBA" id="ARBA00023136"/>
    </source>
</evidence>
<feature type="transmembrane region" description="Helical" evidence="8">
    <location>
        <begin position="995"/>
        <end position="1017"/>
    </location>
</feature>
<evidence type="ECO:0000313" key="10">
    <source>
        <dbReference type="Proteomes" id="UP000183200"/>
    </source>
</evidence>
<dbReference type="GO" id="GO:0042910">
    <property type="term" value="F:xenobiotic transmembrane transporter activity"/>
    <property type="evidence" value="ECO:0007669"/>
    <property type="project" value="TreeGrafter"/>
</dbReference>
<proteinExistence type="inferred from homology"/>
<feature type="transmembrane region" description="Helical" evidence="8">
    <location>
        <begin position="432"/>
        <end position="453"/>
    </location>
</feature>
<dbReference type="NCBIfam" id="TIGR00914">
    <property type="entry name" value="2A0601"/>
    <property type="match status" value="1"/>
</dbReference>
<dbReference type="Gene3D" id="3.30.2090.10">
    <property type="entry name" value="Multidrug efflux transporter AcrB TolC docking domain, DN and DC subdomains"/>
    <property type="match status" value="2"/>
</dbReference>
<protein>
    <submittedName>
        <fullName evidence="9">Cobalt-zinc-cadmium resistance protein CzcA</fullName>
    </submittedName>
</protein>
<feature type="transmembrane region" description="Helical" evidence="8">
    <location>
        <begin position="389"/>
        <end position="412"/>
    </location>
</feature>
<feature type="transmembrane region" description="Helical" evidence="8">
    <location>
        <begin position="12"/>
        <end position="30"/>
    </location>
</feature>
<organism evidence="9 10">
    <name type="scientific">Pedobacter steynii</name>
    <dbReference type="NCBI Taxonomy" id="430522"/>
    <lineage>
        <taxon>Bacteria</taxon>
        <taxon>Pseudomonadati</taxon>
        <taxon>Bacteroidota</taxon>
        <taxon>Sphingobacteriia</taxon>
        <taxon>Sphingobacteriales</taxon>
        <taxon>Sphingobacteriaceae</taxon>
        <taxon>Pedobacter</taxon>
    </lineage>
</organism>
<evidence type="ECO:0000256" key="2">
    <source>
        <dbReference type="ARBA" id="ARBA00010942"/>
    </source>
</evidence>
<evidence type="ECO:0000256" key="1">
    <source>
        <dbReference type="ARBA" id="ARBA00004651"/>
    </source>
</evidence>
<dbReference type="EMBL" id="FNGY01000001">
    <property type="protein sequence ID" value="SDL33229.1"/>
    <property type="molecule type" value="Genomic_DNA"/>
</dbReference>
<dbReference type="PANTHER" id="PTHR32063:SF17">
    <property type="entry name" value="CATION EFFLUX SYSTEM PROTEIN"/>
    <property type="match status" value="1"/>
</dbReference>
<dbReference type="PRINTS" id="PR00702">
    <property type="entry name" value="ACRIFLAVINRP"/>
</dbReference>
<dbReference type="GO" id="GO:0008324">
    <property type="term" value="F:monoatomic cation transmembrane transporter activity"/>
    <property type="evidence" value="ECO:0007669"/>
    <property type="project" value="InterPro"/>
</dbReference>
<dbReference type="STRING" id="430522.BFS30_27110"/>
<gene>
    <name evidence="9" type="ORF">SAMN05421820_101169</name>
</gene>
<sequence>MKNIVLTAIQKRWLMLALFLLLGVFGYYSWTKLAVEAYPDIADVTSQVVTQVPGLAAEEVEQQITIPVERALNGMPGMHVMRSKSTFGLSIITIVFNDGTDDYFARTRIQERLTEVQLPYGAAPGLDPLTSPTGEIYRYIIESKRHDLRELTDLQNWLIIPKIKQISGVADVTNFGGITTQYQIELDPAKLEQYQLNIDDVEETIAKNNSNVGGSILNRGEQGYVVRGIGLLRNLEDIGRIVVRSEKGVSILLSDLGALKYGKLERKGVLGYTDCSRDYSESIQGIVLLLKGENPSDVLAGINKSVDELNNGLLPEGVKIHTFLDRTDLVDTTLKTVSHTLIEGMALVIIVLIVFLGSWRGALLVAITIPISLLIAFILMKLTNIPANLLSLGAIDFGIIVDGAIVMMETILKKREDHPEEFLEEQSIADRAFSVAKPILFATLIIITAYLPLFAFERVEKKLFTPMAFTVGYALFGALAVALLLIPGLAYLTYRKPKKLYHNKWLEKLSLAYHSRTSKIMARPGKIFLPLALVLVSGLVLSITVGKDFLPPLDEGSIWLQVQLPPGITVEKSREMSDTLRHRTMKHKEVTYMMIQAGRNDDGTDPFTAAHFECSIGILPYSEWPRGKTKADLIGELSKEYESMPGYTVGFAQPMIDGVMDKISGAHSELVVKVYGDDFKESRRIAEDIRRTLKTVKGAVDIAIDQEPPLPQLQILADREKIAQYGLNVADVGNLIEVAIGGKAISQVFMGNKVYELTCRYKESSRDSPEKIGNLMLTNNEGAKIPLSQVADIRLSTGESTITRETNRRHLTVKLNMRGADLSSLLKEAKTKIEKDITYDHQKYSIEWGGQFENQNRAYSRLLVIVPLALAIMFLLLYVAFGKFSQAGLILTIVPLALFGGMLALNLRGMTLNVSSAVGFIALFGVAIQNGVIMISHINSLRKQGMALKTAVVEGAKHRFRPVLMTATVAVLGLLPASLATGIGSDVQRPLATVIVYGLLFSTAITLYALPALYYLLERKAEADSSAGKIRLLTTNSNTDELN</sequence>
<evidence type="ECO:0000256" key="6">
    <source>
        <dbReference type="ARBA" id="ARBA00022989"/>
    </source>
</evidence>
<comment type="similarity">
    <text evidence="2">Belongs to the resistance-nodulation-cell division (RND) (TC 2.A.6) family.</text>
</comment>
<dbReference type="Pfam" id="PF00873">
    <property type="entry name" value="ACR_tran"/>
    <property type="match status" value="1"/>
</dbReference>
<feature type="transmembrane region" description="Helical" evidence="8">
    <location>
        <begin position="337"/>
        <end position="356"/>
    </location>
</feature>
<evidence type="ECO:0000256" key="4">
    <source>
        <dbReference type="ARBA" id="ARBA00022475"/>
    </source>
</evidence>
<keyword evidence="6 8" id="KW-1133">Transmembrane helix</keyword>
<dbReference type="SUPFAM" id="SSF82866">
    <property type="entry name" value="Multidrug efflux transporter AcrB transmembrane domain"/>
    <property type="match status" value="2"/>
</dbReference>
<dbReference type="AlphaFoldDB" id="A0A1G9J6T5"/>
<evidence type="ECO:0000256" key="8">
    <source>
        <dbReference type="SAM" id="Phobius"/>
    </source>
</evidence>
<keyword evidence="3" id="KW-0813">Transport</keyword>
<keyword evidence="4" id="KW-1003">Cell membrane</keyword>
<keyword evidence="5 8" id="KW-0812">Transmembrane</keyword>
<keyword evidence="10" id="KW-1185">Reference proteome</keyword>
<evidence type="ECO:0000313" key="9">
    <source>
        <dbReference type="EMBL" id="SDL33229.1"/>
    </source>
</evidence>
<dbReference type="OrthoDB" id="9760604at2"/>
<feature type="transmembrane region" description="Helical" evidence="8">
    <location>
        <begin position="862"/>
        <end position="881"/>
    </location>
</feature>
<keyword evidence="7 8" id="KW-0472">Membrane</keyword>
<dbReference type="Gene3D" id="3.30.70.1440">
    <property type="entry name" value="Multidrug efflux transporter AcrB pore domain"/>
    <property type="match status" value="1"/>
</dbReference>
<reference evidence="10" key="1">
    <citation type="submission" date="2016-10" db="EMBL/GenBank/DDBJ databases">
        <authorList>
            <person name="Varghese N."/>
            <person name="Submissions S."/>
        </authorList>
    </citation>
    <scope>NUCLEOTIDE SEQUENCE [LARGE SCALE GENOMIC DNA]</scope>
    <source>
        <strain evidence="10">DSM 19110</strain>
    </source>
</reference>
<feature type="transmembrane region" description="Helical" evidence="8">
    <location>
        <begin position="962"/>
        <end position="983"/>
    </location>
</feature>
<dbReference type="InterPro" id="IPR004763">
    <property type="entry name" value="CusA-like"/>
</dbReference>
<dbReference type="SUPFAM" id="SSF82714">
    <property type="entry name" value="Multidrug efflux transporter AcrB TolC docking domain, DN and DC subdomains"/>
    <property type="match status" value="2"/>
</dbReference>
<evidence type="ECO:0000256" key="3">
    <source>
        <dbReference type="ARBA" id="ARBA00022448"/>
    </source>
</evidence>
<accession>A0A1G9J6T5</accession>
<feature type="transmembrane region" description="Helical" evidence="8">
    <location>
        <begin position="527"/>
        <end position="545"/>
    </location>
</feature>
<dbReference type="InterPro" id="IPR027463">
    <property type="entry name" value="AcrB_DN_DC_subdom"/>
</dbReference>
<feature type="transmembrane region" description="Helical" evidence="8">
    <location>
        <begin position="473"/>
        <end position="494"/>
    </location>
</feature>
<comment type="subcellular location">
    <subcellularLocation>
        <location evidence="1">Cell membrane</location>
        <topology evidence="1">Multi-pass membrane protein</topology>
    </subcellularLocation>
</comment>
<dbReference type="Gene3D" id="3.30.70.1320">
    <property type="entry name" value="Multidrug efflux transporter AcrB pore domain like"/>
    <property type="match status" value="1"/>
</dbReference>
<dbReference type="Gene3D" id="3.30.70.1430">
    <property type="entry name" value="Multidrug efflux transporter AcrB pore domain"/>
    <property type="match status" value="2"/>
</dbReference>